<protein>
    <recommendedName>
        <fullName evidence="4">Replication initiator protein A</fullName>
    </recommendedName>
</protein>
<accession>M5RAR5</accession>
<evidence type="ECO:0000313" key="3">
    <source>
        <dbReference type="Proteomes" id="UP000011991"/>
    </source>
</evidence>
<gene>
    <name evidence="2" type="ORF">RMSM_06623</name>
</gene>
<reference evidence="2 3" key="1">
    <citation type="journal article" date="2013" name="Mar. Genomics">
        <title>Expression of sulfatases in Rhodopirellula baltica and the diversity of sulfatases in the genus Rhodopirellula.</title>
        <authorList>
            <person name="Wegner C.E."/>
            <person name="Richter-Heitmann T."/>
            <person name="Klindworth A."/>
            <person name="Klockow C."/>
            <person name="Richter M."/>
            <person name="Achstetter T."/>
            <person name="Glockner F.O."/>
            <person name="Harder J."/>
        </authorList>
    </citation>
    <scope>NUCLEOTIDE SEQUENCE [LARGE SCALE GENOMIC DNA]</scope>
    <source>
        <strain evidence="2 3">SM1</strain>
    </source>
</reference>
<proteinExistence type="predicted"/>
<evidence type="ECO:0000313" key="2">
    <source>
        <dbReference type="EMBL" id="EMI16465.1"/>
    </source>
</evidence>
<comment type="caution">
    <text evidence="2">The sequence shown here is derived from an EMBL/GenBank/DDBJ whole genome shotgun (WGS) entry which is preliminary data.</text>
</comment>
<keyword evidence="3" id="KW-1185">Reference proteome</keyword>
<evidence type="ECO:0008006" key="4">
    <source>
        <dbReference type="Google" id="ProtNLM"/>
    </source>
</evidence>
<sequence length="477" mass="55095">MNPSPNQTRPATSRPKTSRYCGLAQHTLVEHALCPLDASKAIQPGLLYDASYQYTDKNRNRKTAHAQVAAPFGLSPNDELYLYGLLSLTFAQSEPSVDFYATPHWCLKQLGIVDAKQNQAKRYQLFRQAIRRIAGVVYTNDHFFDPVRGEHRDVAFGLLKYSLPVDPASSRAWHFVHDQQWFAFCQAVQGSFSFDFHTYRQLDFASRRMFLLLQKMFHRLESTPRLELRSLGIETLGFNDGLATKEIKQKLIRVSENLLDLKAIKLPIGCKTVRDLFQKESKGIFTVTFHRGSYFDGKPYRTVFTAEDSPLFDPLEKIGFDAATIKRLLNQYKPSLIQQWSDITLSAIEQKRINQSPEAFFSYHVKLASQQKTTPPDWWRELRRQEFTQQRANQSEEGDEDKAFDDFLAQEGREAFERVMNKLFTSLRDSGQTEAEARNNARYTARVNMRRTFREKPGNRSTSGMTNAADLLKRWQQ</sequence>
<organism evidence="2 3">
    <name type="scientific">Rhodopirellula maiorica SM1</name>
    <dbReference type="NCBI Taxonomy" id="1265738"/>
    <lineage>
        <taxon>Bacteria</taxon>
        <taxon>Pseudomonadati</taxon>
        <taxon>Planctomycetota</taxon>
        <taxon>Planctomycetia</taxon>
        <taxon>Pirellulales</taxon>
        <taxon>Pirellulaceae</taxon>
        <taxon>Novipirellula</taxon>
    </lineage>
</organism>
<evidence type="ECO:0000256" key="1">
    <source>
        <dbReference type="SAM" id="MobiDB-lite"/>
    </source>
</evidence>
<dbReference type="RefSeq" id="WP_008706638.1">
    <property type="nucleotide sequence ID" value="NZ_ANOG01000956.1"/>
</dbReference>
<dbReference type="PATRIC" id="fig|1265738.3.peg.6615"/>
<dbReference type="Proteomes" id="UP000011991">
    <property type="component" value="Unassembled WGS sequence"/>
</dbReference>
<feature type="region of interest" description="Disordered" evidence="1">
    <location>
        <begin position="453"/>
        <end position="477"/>
    </location>
</feature>
<dbReference type="EMBL" id="ANOG01000956">
    <property type="protein sequence ID" value="EMI16465.1"/>
    <property type="molecule type" value="Genomic_DNA"/>
</dbReference>
<dbReference type="AlphaFoldDB" id="M5RAR5"/>
<name>M5RAR5_9BACT</name>